<feature type="compositionally biased region" description="Low complexity" evidence="3">
    <location>
        <begin position="45"/>
        <end position="57"/>
    </location>
</feature>
<dbReference type="Pfam" id="PF02037">
    <property type="entry name" value="SAP"/>
    <property type="match status" value="1"/>
</dbReference>
<evidence type="ECO:0000256" key="2">
    <source>
        <dbReference type="ARBA" id="ARBA00046328"/>
    </source>
</evidence>
<comment type="similarity">
    <text evidence="2">Belongs to the SAP domain-containing ribonucleoprotein family.</text>
</comment>
<dbReference type="OrthoDB" id="445357at2759"/>
<gene>
    <name evidence="5" type="ORF">CHUDEA3_1430</name>
    <name evidence="6" type="ORF">GY17_00002666</name>
</gene>
<proteinExistence type="inferred from homology"/>
<dbReference type="PROSITE" id="PS50800">
    <property type="entry name" value="SAP"/>
    <property type="match status" value="1"/>
</dbReference>
<evidence type="ECO:0000256" key="1">
    <source>
        <dbReference type="ARBA" id="ARBA00022553"/>
    </source>
</evidence>
<reference evidence="6 7" key="1">
    <citation type="submission" date="2014-11" db="EMBL/GenBank/DDBJ databases">
        <title>Comparative genomic analysis of Cryptosporidium hominis reveals occurrence of genetic recombination in virulent subtypes.</title>
        <authorList>
            <person name="Guo Y."/>
            <person name="Tang K."/>
            <person name="Frace M."/>
            <person name="Li N."/>
            <person name="Roellig D.M."/>
            <person name="Sammons S."/>
            <person name="Knipe K."/>
            <person name="Rowe L."/>
            <person name="Feng Y."/>
            <person name="Xiao L."/>
        </authorList>
    </citation>
    <scope>NUCLEOTIDE SEQUENCE [LARGE SCALE GENOMIC DNA]</scope>
    <source>
        <strain evidence="6">30976</strain>
    </source>
</reference>
<dbReference type="AlphaFoldDB" id="A0A0S4TD28"/>
<evidence type="ECO:0000313" key="7">
    <source>
        <dbReference type="Proteomes" id="UP001429100"/>
    </source>
</evidence>
<dbReference type="Proteomes" id="UP000199752">
    <property type="component" value="Chromosome 3"/>
</dbReference>
<evidence type="ECO:0000313" key="5">
    <source>
        <dbReference type="EMBL" id="CUV05004.1"/>
    </source>
</evidence>
<reference evidence="5" key="2">
    <citation type="submission" date="2015-08" db="EMBL/GenBank/DDBJ databases">
        <authorList>
            <person name="Babu N.S."/>
            <person name="Beckwith C.J."/>
            <person name="Beseler K.G."/>
            <person name="Brison A."/>
            <person name="Carone J.V."/>
            <person name="Caskin T.P."/>
            <person name="Diamond M."/>
            <person name="Durham M.E."/>
            <person name="Foxe J.M."/>
            <person name="Go M."/>
            <person name="Henderson B.A."/>
            <person name="Jones I.B."/>
            <person name="McGettigan J.A."/>
            <person name="Micheletti S.J."/>
            <person name="Nasrallah M.E."/>
            <person name="Ortiz D."/>
            <person name="Piller C.R."/>
            <person name="Privatt S.R."/>
            <person name="Schneider S.L."/>
            <person name="Sharp S."/>
            <person name="Smith T.C."/>
            <person name="Stanton J.D."/>
            <person name="Ullery H.E."/>
            <person name="Wilson R.J."/>
            <person name="Serrano M.G."/>
            <person name="Buck G."/>
            <person name="Lee V."/>
            <person name="Wang Y."/>
            <person name="Carvalho R."/>
            <person name="Voegtly L."/>
            <person name="Shi R."/>
            <person name="Duckworth R."/>
            <person name="Johnson A."/>
            <person name="Loviza R."/>
            <person name="Walstead R."/>
            <person name="Shah Z."/>
            <person name="Kiflezghi M."/>
            <person name="Wade K."/>
            <person name="Ball S.L."/>
            <person name="Bradley K.W."/>
            <person name="Asai D.J."/>
            <person name="Bowman C.A."/>
            <person name="Russell D.A."/>
            <person name="Pope W.H."/>
            <person name="Jacobs-Sera D."/>
            <person name="Hendrix R.W."/>
            <person name="Hatfull G.F."/>
        </authorList>
    </citation>
    <scope>NUCLEOTIDE SEQUENCE [LARGE SCALE GENOMIC DNA]</scope>
</reference>
<evidence type="ECO:0000313" key="6">
    <source>
        <dbReference type="EMBL" id="PPS92838.1"/>
    </source>
</evidence>
<dbReference type="GO" id="GO:0016973">
    <property type="term" value="P:poly(A)+ mRNA export from nucleus"/>
    <property type="evidence" value="ECO:0007669"/>
    <property type="project" value="TreeGrafter"/>
</dbReference>
<dbReference type="EMBL" id="LN877949">
    <property type="protein sequence ID" value="CUV05004.1"/>
    <property type="molecule type" value="Genomic_DNA"/>
</dbReference>
<dbReference type="Proteomes" id="UP001429100">
    <property type="component" value="Unassembled WGS sequence"/>
</dbReference>
<name>A0A0S4TD28_CRYHO</name>
<feature type="domain" description="SAP" evidence="4">
    <location>
        <begin position="3"/>
        <end position="37"/>
    </location>
</feature>
<dbReference type="VEuPathDB" id="CryptoDB:GY17_00002666"/>
<dbReference type="VEuPathDB" id="CryptoDB:ChTU502y2012_414g0370"/>
<sequence length="190" mass="21665">MNYNTLKIDELKELLKERGLSVTGRKQQLVQALIDYDSQNNHTDSTVPAATATTSVSAEKEELDEPMNTSSNEVKTDQGEKNVSISEPVRQTICISDVNQLSEKERIELRRQKFGACGPSTEAEKRLARSKRLGAASEDDKRKLRQERFGMISEADKIKNRRERFGTMSRVNDPDHEKKIQVRKLRFGLK</sequence>
<accession>A0A0S4TD28</accession>
<dbReference type="GO" id="GO:0005634">
    <property type="term" value="C:nucleus"/>
    <property type="evidence" value="ECO:0007669"/>
    <property type="project" value="TreeGrafter"/>
</dbReference>
<organism evidence="5">
    <name type="scientific">Cryptosporidium hominis</name>
    <dbReference type="NCBI Taxonomy" id="237895"/>
    <lineage>
        <taxon>Eukaryota</taxon>
        <taxon>Sar</taxon>
        <taxon>Alveolata</taxon>
        <taxon>Apicomplexa</taxon>
        <taxon>Conoidasida</taxon>
        <taxon>Coccidia</taxon>
        <taxon>Eucoccidiorida</taxon>
        <taxon>Eimeriorina</taxon>
        <taxon>Cryptosporidiidae</taxon>
        <taxon>Cryptosporidium</taxon>
    </lineage>
</organism>
<dbReference type="InterPro" id="IPR052240">
    <property type="entry name" value="SAP_domain_ribonucleoprotein"/>
</dbReference>
<feature type="region of interest" description="Disordered" evidence="3">
    <location>
        <begin position="39"/>
        <end position="83"/>
    </location>
</feature>
<dbReference type="Gene3D" id="1.10.720.30">
    <property type="entry name" value="SAP domain"/>
    <property type="match status" value="1"/>
</dbReference>
<dbReference type="PANTHER" id="PTHR46551:SF1">
    <property type="entry name" value="SAP DOMAIN-CONTAINING RIBONUCLEOPROTEIN"/>
    <property type="match status" value="1"/>
</dbReference>
<keyword evidence="7" id="KW-1185">Reference proteome</keyword>
<evidence type="ECO:0000256" key="3">
    <source>
        <dbReference type="SAM" id="MobiDB-lite"/>
    </source>
</evidence>
<dbReference type="SUPFAM" id="SSF68906">
    <property type="entry name" value="SAP domain"/>
    <property type="match status" value="1"/>
</dbReference>
<dbReference type="InterPro" id="IPR036361">
    <property type="entry name" value="SAP_dom_sf"/>
</dbReference>
<protein>
    <submittedName>
        <fullName evidence="6">SAP domain containing protein</fullName>
    </submittedName>
</protein>
<dbReference type="VEuPathDB" id="CryptoDB:CHUDEA3_1430"/>
<reference evidence="6 7" key="3">
    <citation type="submission" date="2017-10" db="EMBL/GenBank/DDBJ databases">
        <title>Consistent, comparative and evidence-based genome annotation and re-annotation for the closely-related species, Cryptosporidium parvum, C. hominis and C. tyzzeri.</title>
        <authorList>
            <person name="Baptista R.P."/>
            <person name="Li Y."/>
            <person name="Sateriale A."/>
            <person name="Striepen B."/>
            <person name="Kissinger J.C."/>
        </authorList>
    </citation>
    <scope>NUCLEOTIDE SEQUENCE [LARGE SCALE GENOMIC DNA]</scope>
    <source>
        <strain evidence="6">30976</strain>
    </source>
</reference>
<keyword evidence="1" id="KW-0597">Phosphoprotein</keyword>
<dbReference type="EMBL" id="JTAI01000028">
    <property type="protein sequence ID" value="PPS92838.1"/>
    <property type="molecule type" value="Genomic_DNA"/>
</dbReference>
<dbReference type="PANTHER" id="PTHR46551">
    <property type="entry name" value="SAP DOMAIN-CONTAINING RIBONUCLEOPROTEIN"/>
    <property type="match status" value="1"/>
</dbReference>
<dbReference type="VEuPathDB" id="CryptoDB:Chro.30173"/>
<evidence type="ECO:0000259" key="4">
    <source>
        <dbReference type="PROSITE" id="PS50800"/>
    </source>
</evidence>
<dbReference type="SMART" id="SM00513">
    <property type="entry name" value="SAP"/>
    <property type="match status" value="1"/>
</dbReference>
<dbReference type="InterPro" id="IPR003034">
    <property type="entry name" value="SAP_dom"/>
</dbReference>